<evidence type="ECO:0000256" key="5">
    <source>
        <dbReference type="ARBA" id="ARBA00022825"/>
    </source>
</evidence>
<dbReference type="PRINTS" id="PR00839">
    <property type="entry name" value="V8PROTEASE"/>
</dbReference>
<sequence length="232" mass="25570">MPMGTGFLVSPHLMLTACHVLPNPETATDAFVEFDVQDAIDGTPAAPKEYRLDPRSFFLASPDIDYALVMVCAGSDNRPPGETYGWNWLSASPGNLAIGEPVNIIGHPRGRRKEASIRYTSIADRLDNFLHYQADTEPGSAGSPVFDDEWEVVALHHAKIPRTDNQGRWVRLDGEPFRPGDATDAVDWTALEGVRITAILRDLVKFTVSSEQRSLLAEMGPASGFREEGERY</sequence>
<dbReference type="GO" id="GO:0016787">
    <property type="term" value="F:hydrolase activity"/>
    <property type="evidence" value="ECO:0007669"/>
    <property type="project" value="UniProtKB-KW"/>
</dbReference>
<keyword evidence="5 6" id="KW-0720">Serine protease</keyword>
<protein>
    <recommendedName>
        <fullName evidence="6">Serine protease</fullName>
        <ecNumber evidence="6">3.4.21.-</ecNumber>
    </recommendedName>
</protein>
<dbReference type="EMBL" id="JBHSFE010000039">
    <property type="protein sequence ID" value="MFC4612877.1"/>
    <property type="molecule type" value="Genomic_DNA"/>
</dbReference>
<dbReference type="EC" id="3.4.21.-" evidence="6"/>
<comment type="caution">
    <text evidence="7">The sequence shown here is derived from an EMBL/GenBank/DDBJ whole genome shotgun (WGS) entry which is preliminary data.</text>
</comment>
<evidence type="ECO:0000256" key="4">
    <source>
        <dbReference type="ARBA" id="ARBA00022801"/>
    </source>
</evidence>
<dbReference type="InterPro" id="IPR043504">
    <property type="entry name" value="Peptidase_S1_PA_chymotrypsin"/>
</dbReference>
<keyword evidence="2 6" id="KW-0645">Protease</keyword>
<dbReference type="Gene3D" id="2.40.10.10">
    <property type="entry name" value="Trypsin-like serine proteases"/>
    <property type="match status" value="2"/>
</dbReference>
<evidence type="ECO:0000256" key="6">
    <source>
        <dbReference type="RuleBase" id="RU004296"/>
    </source>
</evidence>
<dbReference type="InterPro" id="IPR008256">
    <property type="entry name" value="Peptidase_S1B"/>
</dbReference>
<dbReference type="PANTHER" id="PTHR15462">
    <property type="entry name" value="SERINE PROTEASE"/>
    <property type="match status" value="1"/>
</dbReference>
<reference evidence="8" key="1">
    <citation type="journal article" date="2019" name="Int. J. Syst. Evol. Microbiol.">
        <title>The Global Catalogue of Microorganisms (GCM) 10K type strain sequencing project: providing services to taxonomists for standard genome sequencing and annotation.</title>
        <authorList>
            <consortium name="The Broad Institute Genomics Platform"/>
            <consortium name="The Broad Institute Genome Sequencing Center for Infectious Disease"/>
            <person name="Wu L."/>
            <person name="Ma J."/>
        </authorList>
    </citation>
    <scope>NUCLEOTIDE SEQUENCE [LARGE SCALE GENOMIC DNA]</scope>
    <source>
        <strain evidence="8">CGMCC 4.7139</strain>
    </source>
</reference>
<evidence type="ECO:0000256" key="1">
    <source>
        <dbReference type="ARBA" id="ARBA00008764"/>
    </source>
</evidence>
<dbReference type="Proteomes" id="UP001595993">
    <property type="component" value="Unassembled WGS sequence"/>
</dbReference>
<dbReference type="PANTHER" id="PTHR15462:SF8">
    <property type="entry name" value="SERINE PROTEASE"/>
    <property type="match status" value="1"/>
</dbReference>
<evidence type="ECO:0000256" key="3">
    <source>
        <dbReference type="ARBA" id="ARBA00022729"/>
    </source>
</evidence>
<name>A0ABV9GIG8_9ACTN</name>
<comment type="similarity">
    <text evidence="1 6">Belongs to the peptidase S1B family.</text>
</comment>
<evidence type="ECO:0000313" key="7">
    <source>
        <dbReference type="EMBL" id="MFC4612877.1"/>
    </source>
</evidence>
<dbReference type="SUPFAM" id="SSF50494">
    <property type="entry name" value="Trypsin-like serine proteases"/>
    <property type="match status" value="1"/>
</dbReference>
<gene>
    <name evidence="7" type="ORF">ACFO9E_34790</name>
</gene>
<keyword evidence="4 6" id="KW-0378">Hydrolase</keyword>
<keyword evidence="3" id="KW-0732">Signal</keyword>
<dbReference type="Pfam" id="PF13365">
    <property type="entry name" value="Trypsin_2"/>
    <property type="match status" value="1"/>
</dbReference>
<organism evidence="7 8">
    <name type="scientific">Streptomyces maoxianensis</name>
    <dbReference type="NCBI Taxonomy" id="1459942"/>
    <lineage>
        <taxon>Bacteria</taxon>
        <taxon>Bacillati</taxon>
        <taxon>Actinomycetota</taxon>
        <taxon>Actinomycetes</taxon>
        <taxon>Kitasatosporales</taxon>
        <taxon>Streptomycetaceae</taxon>
        <taxon>Streptomyces</taxon>
    </lineage>
</organism>
<dbReference type="RefSeq" id="WP_381203328.1">
    <property type="nucleotide sequence ID" value="NZ_JBHSFE010000039.1"/>
</dbReference>
<keyword evidence="8" id="KW-1185">Reference proteome</keyword>
<dbReference type="InterPro" id="IPR009003">
    <property type="entry name" value="Peptidase_S1_PA"/>
</dbReference>
<accession>A0ABV9GIG8</accession>
<dbReference type="InterPro" id="IPR050966">
    <property type="entry name" value="Glutamyl_endopeptidase"/>
</dbReference>
<evidence type="ECO:0000256" key="2">
    <source>
        <dbReference type="ARBA" id="ARBA00022670"/>
    </source>
</evidence>
<evidence type="ECO:0000313" key="8">
    <source>
        <dbReference type="Proteomes" id="UP001595993"/>
    </source>
</evidence>
<proteinExistence type="inferred from homology"/>